<evidence type="ECO:0000313" key="2">
    <source>
        <dbReference type="EMBL" id="WHY85548.1"/>
    </source>
</evidence>
<proteinExistence type="inferred from homology"/>
<evidence type="ECO:0000313" key="3">
    <source>
        <dbReference type="Proteomes" id="UP001178288"/>
    </source>
</evidence>
<dbReference type="AlphaFoldDB" id="A0AA95MS22"/>
<dbReference type="Proteomes" id="UP001178288">
    <property type="component" value="Chromosome"/>
</dbReference>
<dbReference type="RefSeq" id="WP_066092175.1">
    <property type="nucleotide sequence ID" value="NZ_CP126114.1"/>
</dbReference>
<gene>
    <name evidence="2" type="ORF">QNH39_23535</name>
</gene>
<sequence>MNLFKRIKNLITADLHEVLDKCENPMTMLQHHLREMDGQVAEAKKALAHQFYLEKRYEILIAAGEENVAKRARQAELAVSKGDDSIAKIALQEKITEEAKVQMLQDQAAITKANTAKLIEQIEKLKAHYQEFQFKKLELESKVHAAMAIKQGQEMMAAFQFKGASKGIAKAQEYVYKLEAEAQASQHFYTPSPVISVELQDEVEKQLASLK</sequence>
<organism evidence="2 3">
    <name type="scientific">Neobacillus novalis</name>
    <dbReference type="NCBI Taxonomy" id="220687"/>
    <lineage>
        <taxon>Bacteria</taxon>
        <taxon>Bacillati</taxon>
        <taxon>Bacillota</taxon>
        <taxon>Bacilli</taxon>
        <taxon>Bacillales</taxon>
        <taxon>Bacillaceae</taxon>
        <taxon>Neobacillus</taxon>
    </lineage>
</organism>
<dbReference type="EMBL" id="CP126114">
    <property type="protein sequence ID" value="WHY85548.1"/>
    <property type="molecule type" value="Genomic_DNA"/>
</dbReference>
<dbReference type="InterPro" id="IPR007157">
    <property type="entry name" value="PspA_VIPP1"/>
</dbReference>
<dbReference type="PANTHER" id="PTHR31088">
    <property type="entry name" value="MEMBRANE-ASSOCIATED PROTEIN VIPP1, CHLOROPLASTIC"/>
    <property type="match status" value="1"/>
</dbReference>
<keyword evidence="3" id="KW-1185">Reference proteome</keyword>
<comment type="similarity">
    <text evidence="1">Belongs to the PspA/Vipp/IM30 family.</text>
</comment>
<accession>A0AA95MS22</accession>
<evidence type="ECO:0000256" key="1">
    <source>
        <dbReference type="ARBA" id="ARBA00043985"/>
    </source>
</evidence>
<reference evidence="2" key="1">
    <citation type="submission" date="2023-05" db="EMBL/GenBank/DDBJ databases">
        <title>Comparative genomics of Bacillaceae isolates and their secondary metabolite potential.</title>
        <authorList>
            <person name="Song L."/>
            <person name="Nielsen L.J."/>
            <person name="Mohite O."/>
            <person name="Xu X."/>
            <person name="Weber T."/>
            <person name="Kovacs A.T."/>
        </authorList>
    </citation>
    <scope>NUCLEOTIDE SEQUENCE</scope>
    <source>
        <strain evidence="2">XLM17</strain>
    </source>
</reference>
<dbReference type="PANTHER" id="PTHR31088:SF6">
    <property type="entry name" value="PHAGE SHOCK PROTEIN A"/>
    <property type="match status" value="1"/>
</dbReference>
<dbReference type="Pfam" id="PF04012">
    <property type="entry name" value="PspA_IM30"/>
    <property type="match status" value="1"/>
</dbReference>
<name>A0AA95MS22_9BACI</name>
<dbReference type="KEGG" id="nnv:QNH39_23535"/>
<protein>
    <submittedName>
        <fullName evidence="2">PspA/IM30 family protein</fullName>
    </submittedName>
</protein>